<dbReference type="Proteomes" id="UP000184480">
    <property type="component" value="Unassembled WGS sequence"/>
</dbReference>
<proteinExistence type="predicted"/>
<evidence type="ECO:0000313" key="2">
    <source>
        <dbReference type="EMBL" id="SHE31974.1"/>
    </source>
</evidence>
<dbReference type="InterPro" id="IPR046173">
    <property type="entry name" value="DUF6175"/>
</dbReference>
<evidence type="ECO:0008006" key="4">
    <source>
        <dbReference type="Google" id="ProtNLM"/>
    </source>
</evidence>
<protein>
    <recommendedName>
        <fullName evidence="4">LPP20 lipoprotein</fullName>
    </recommendedName>
</protein>
<keyword evidence="1" id="KW-0732">Signal</keyword>
<reference evidence="3" key="1">
    <citation type="submission" date="2016-11" db="EMBL/GenBank/DDBJ databases">
        <authorList>
            <person name="Varghese N."/>
            <person name="Submissions S."/>
        </authorList>
    </citation>
    <scope>NUCLEOTIDE SEQUENCE [LARGE SCALE GENOMIC DNA]</scope>
    <source>
        <strain evidence="3">DSM 27370</strain>
    </source>
</reference>
<feature type="chain" id="PRO_5009907338" description="LPP20 lipoprotein" evidence="1">
    <location>
        <begin position="22"/>
        <end position="316"/>
    </location>
</feature>
<dbReference type="OrthoDB" id="1320573at2"/>
<dbReference type="RefSeq" id="WP_062175197.1">
    <property type="nucleotide sequence ID" value="NZ_BBXL01000001.1"/>
</dbReference>
<organism evidence="2 3">
    <name type="scientific">Dysgonomonas macrotermitis</name>
    <dbReference type="NCBI Taxonomy" id="1346286"/>
    <lineage>
        <taxon>Bacteria</taxon>
        <taxon>Pseudomonadati</taxon>
        <taxon>Bacteroidota</taxon>
        <taxon>Bacteroidia</taxon>
        <taxon>Bacteroidales</taxon>
        <taxon>Dysgonomonadaceae</taxon>
        <taxon>Dysgonomonas</taxon>
    </lineage>
</organism>
<keyword evidence="3" id="KW-1185">Reference proteome</keyword>
<dbReference type="STRING" id="1346286.SAMN05444362_10172"/>
<dbReference type="EMBL" id="FQUC01000001">
    <property type="protein sequence ID" value="SHE31974.1"/>
    <property type="molecule type" value="Genomic_DNA"/>
</dbReference>
<dbReference type="AlphaFoldDB" id="A0A1M4SI86"/>
<evidence type="ECO:0000313" key="3">
    <source>
        <dbReference type="Proteomes" id="UP000184480"/>
    </source>
</evidence>
<gene>
    <name evidence="2" type="ORF">SAMN05444362_10172</name>
</gene>
<dbReference type="Pfam" id="PF19672">
    <property type="entry name" value="DUF6175"/>
    <property type="match status" value="1"/>
</dbReference>
<name>A0A1M4SI86_9BACT</name>
<accession>A0A1M4SI86</accession>
<sequence>MKKYFLAIALCVSALAVFGQAKKPTLMVVPSDVWCTDNGYMEGYDNQGTLTLIPNYKIALQTNAELELVISKIGSLMQERGFPLKDLSASVKSIERMSAENSVITSKTSGAELAESPLDQLRRTAKADIILEVNWTVNSTGPKKSITYNLRGIDAYTSKQVAGAQGTGAPSFSAETPVLLAEAVQDNMDNFTSQLQSHFDDLFENGREVTLDVQVFDNGSGVDLETEYDGTELTEIIDDWMAQNTVNHRFSKTDGTENFILFEQVRIPLYRPNGMAMDTDYFARELMRFLRKPPYNLTCKVVNRGLGRALVIIGEK</sequence>
<feature type="signal peptide" evidence="1">
    <location>
        <begin position="1"/>
        <end position="21"/>
    </location>
</feature>
<evidence type="ECO:0000256" key="1">
    <source>
        <dbReference type="SAM" id="SignalP"/>
    </source>
</evidence>